<gene>
    <name evidence="1" type="ORF">CEXT_803731</name>
</gene>
<keyword evidence="2" id="KW-1185">Reference proteome</keyword>
<name>A0AAV4YFL1_CAEEX</name>
<dbReference type="Proteomes" id="UP001054945">
    <property type="component" value="Unassembled WGS sequence"/>
</dbReference>
<organism evidence="1 2">
    <name type="scientific">Caerostris extrusa</name>
    <name type="common">Bark spider</name>
    <name type="synonym">Caerostris bankana</name>
    <dbReference type="NCBI Taxonomy" id="172846"/>
    <lineage>
        <taxon>Eukaryota</taxon>
        <taxon>Metazoa</taxon>
        <taxon>Ecdysozoa</taxon>
        <taxon>Arthropoda</taxon>
        <taxon>Chelicerata</taxon>
        <taxon>Arachnida</taxon>
        <taxon>Araneae</taxon>
        <taxon>Araneomorphae</taxon>
        <taxon>Entelegynae</taxon>
        <taxon>Araneoidea</taxon>
        <taxon>Araneidae</taxon>
        <taxon>Caerostris</taxon>
    </lineage>
</organism>
<accession>A0AAV4YFL1</accession>
<evidence type="ECO:0000313" key="2">
    <source>
        <dbReference type="Proteomes" id="UP001054945"/>
    </source>
</evidence>
<comment type="caution">
    <text evidence="1">The sequence shown here is derived from an EMBL/GenBank/DDBJ whole genome shotgun (WGS) entry which is preliminary data.</text>
</comment>
<proteinExistence type="predicted"/>
<dbReference type="EMBL" id="BPLR01019172">
    <property type="protein sequence ID" value="GIZ04957.1"/>
    <property type="molecule type" value="Genomic_DNA"/>
</dbReference>
<sequence length="173" mass="19460">MQIGEDSLVAHEELLHCTIHILTMSSQNSSFIEITTYQLNTAKSSKFIRATSLDPQIQLIDWLGHQRINSLTATSRSDVAVSTIESDVFKKLWSMVWKRGKGEREYDVGSWKSSRLQRRGWPAGMIEENQVRGLMISVMLAASDEFMTSIFNNSSSTIFTMTSEENCGCANPT</sequence>
<evidence type="ECO:0000313" key="1">
    <source>
        <dbReference type="EMBL" id="GIZ04957.1"/>
    </source>
</evidence>
<dbReference type="AlphaFoldDB" id="A0AAV4YFL1"/>
<protein>
    <submittedName>
        <fullName evidence="1">Uncharacterized protein</fullName>
    </submittedName>
</protein>
<reference evidence="1 2" key="1">
    <citation type="submission" date="2021-06" db="EMBL/GenBank/DDBJ databases">
        <title>Caerostris extrusa draft genome.</title>
        <authorList>
            <person name="Kono N."/>
            <person name="Arakawa K."/>
        </authorList>
    </citation>
    <scope>NUCLEOTIDE SEQUENCE [LARGE SCALE GENOMIC DNA]</scope>
</reference>